<dbReference type="EMBL" id="CAEZXP010000001">
    <property type="protein sequence ID" value="CAB4688954.1"/>
    <property type="molecule type" value="Genomic_DNA"/>
</dbReference>
<reference evidence="1" key="1">
    <citation type="submission" date="2020-05" db="EMBL/GenBank/DDBJ databases">
        <authorList>
            <person name="Chiriac C."/>
            <person name="Salcher M."/>
            <person name="Ghai R."/>
            <person name="Kavagutti S V."/>
        </authorList>
    </citation>
    <scope>NUCLEOTIDE SEQUENCE</scope>
</reference>
<dbReference type="AlphaFoldDB" id="A0A6J6NWN2"/>
<evidence type="ECO:0000313" key="1">
    <source>
        <dbReference type="EMBL" id="CAB4688954.1"/>
    </source>
</evidence>
<proteinExistence type="predicted"/>
<accession>A0A6J6NWN2</accession>
<sequence>MELSLHQWHVIHMSDQLEGTPSPMSTSRVDAGTGAVEALKTQAASRASSRARNVDALRSAHSKAGKVSLGLQHGLPFDAWKRIGEQVGTLHDSSAWWVGDWLLYGQRSYPDRYRSAMDATGLGYQTLRNYAWIAGRYPVSRRRDDLSFGHHAEVASLSEDDQDMWLLRSSIQHWSRNDLRRALRAELGSGTSSGSSTSGVAIDLSVGELRHARWRAAANANGRPLQDWITEVLDSAAAAALRESRTAGESATSPAIELAS</sequence>
<name>A0A6J6NWN2_9ZZZZ</name>
<organism evidence="1">
    <name type="scientific">freshwater metagenome</name>
    <dbReference type="NCBI Taxonomy" id="449393"/>
    <lineage>
        <taxon>unclassified sequences</taxon>
        <taxon>metagenomes</taxon>
        <taxon>ecological metagenomes</taxon>
    </lineage>
</organism>
<dbReference type="InterPro" id="IPR049735">
    <property type="entry name" value="NovE/LmbU-like"/>
</dbReference>
<gene>
    <name evidence="1" type="ORF">UFOPK2399_00560</name>
</gene>
<protein>
    <submittedName>
        <fullName evidence="1">Unannotated protein</fullName>
    </submittedName>
</protein>
<dbReference type="NCBIfam" id="NF038070">
    <property type="entry name" value="LmbU_fam_TF"/>
    <property type="match status" value="1"/>
</dbReference>